<evidence type="ECO:0000256" key="1">
    <source>
        <dbReference type="SAM" id="Phobius"/>
    </source>
</evidence>
<keyword evidence="1" id="KW-0472">Membrane</keyword>
<feature type="transmembrane region" description="Helical" evidence="1">
    <location>
        <begin position="81"/>
        <end position="100"/>
    </location>
</feature>
<reference evidence="2 3" key="1">
    <citation type="submission" date="2019-02" db="EMBL/GenBank/DDBJ databases">
        <title>Deep-cultivation of Planctomycetes and their phenomic and genomic characterization uncovers novel biology.</title>
        <authorList>
            <person name="Wiegand S."/>
            <person name="Jogler M."/>
            <person name="Boedeker C."/>
            <person name="Pinto D."/>
            <person name="Vollmers J."/>
            <person name="Rivas-Marin E."/>
            <person name="Kohn T."/>
            <person name="Peeters S.H."/>
            <person name="Heuer A."/>
            <person name="Rast P."/>
            <person name="Oberbeckmann S."/>
            <person name="Bunk B."/>
            <person name="Jeske O."/>
            <person name="Meyerdierks A."/>
            <person name="Storesund J.E."/>
            <person name="Kallscheuer N."/>
            <person name="Luecker S."/>
            <person name="Lage O.M."/>
            <person name="Pohl T."/>
            <person name="Merkel B.J."/>
            <person name="Hornburger P."/>
            <person name="Mueller R.-W."/>
            <person name="Bruemmer F."/>
            <person name="Labrenz M."/>
            <person name="Spormann A.M."/>
            <person name="Op Den Camp H."/>
            <person name="Overmann J."/>
            <person name="Amann R."/>
            <person name="Jetten M.S.M."/>
            <person name="Mascher T."/>
            <person name="Medema M.H."/>
            <person name="Devos D.P."/>
            <person name="Kaster A.-K."/>
            <person name="Ovreas L."/>
            <person name="Rohde M."/>
            <person name="Galperin M.Y."/>
            <person name="Jogler C."/>
        </authorList>
    </citation>
    <scope>NUCLEOTIDE SEQUENCE [LARGE SCALE GENOMIC DNA]</scope>
    <source>
        <strain evidence="2 3">CA85</strain>
    </source>
</reference>
<comment type="caution">
    <text evidence="2">The sequence shown here is derived from an EMBL/GenBank/DDBJ whole genome shotgun (WGS) entry which is preliminary data.</text>
</comment>
<keyword evidence="1" id="KW-1133">Transmembrane helix</keyword>
<evidence type="ECO:0000313" key="2">
    <source>
        <dbReference type="EMBL" id="TWT56619.1"/>
    </source>
</evidence>
<keyword evidence="3" id="KW-1185">Reference proteome</keyword>
<evidence type="ECO:0000313" key="3">
    <source>
        <dbReference type="Proteomes" id="UP000318053"/>
    </source>
</evidence>
<keyword evidence="1" id="KW-0812">Transmembrane</keyword>
<dbReference type="Proteomes" id="UP000318053">
    <property type="component" value="Unassembled WGS sequence"/>
</dbReference>
<organism evidence="2 3">
    <name type="scientific">Allorhodopirellula solitaria</name>
    <dbReference type="NCBI Taxonomy" id="2527987"/>
    <lineage>
        <taxon>Bacteria</taxon>
        <taxon>Pseudomonadati</taxon>
        <taxon>Planctomycetota</taxon>
        <taxon>Planctomycetia</taxon>
        <taxon>Pirellulales</taxon>
        <taxon>Pirellulaceae</taxon>
        <taxon>Allorhodopirellula</taxon>
    </lineage>
</organism>
<accession>A0A5C5X1X8</accession>
<protein>
    <submittedName>
        <fullName evidence="2">Uncharacterized protein</fullName>
    </submittedName>
</protein>
<dbReference type="AlphaFoldDB" id="A0A5C5X1X8"/>
<dbReference type="EMBL" id="SJPK01000012">
    <property type="protein sequence ID" value="TWT56619.1"/>
    <property type="molecule type" value="Genomic_DNA"/>
</dbReference>
<gene>
    <name evidence="2" type="ORF">CA85_41530</name>
</gene>
<proteinExistence type="predicted"/>
<name>A0A5C5X1X8_9BACT</name>
<sequence length="125" mass="14028">MRTTDVTQVIEFASVPVSDDLLKNTYEQFSTETVNVNRDGLRVTVNYARQTLDPLAPEIDWQLLGYGRWTSNHSSHTVRTTWVIVYLGMGIVISLLTSVLSRYPAEAKLAIENRDEPADALESPS</sequence>